<sequence length="118" mass="12949">MQYHSKKLYVNAFLLSILVGGVVLTICDTKLESQYRETSLAAFSTTFTASMQEQVNSFSNANCKNAELVLKTQQSPERLIPLTLENLTQTALTTVVLNLESSAAFKGGCVLSNNKVRI</sequence>
<reference evidence="2" key="1">
    <citation type="submission" date="2021-03" db="EMBL/GenBank/DDBJ databases">
        <title>Genomic Encyclopedia of Type Strains, Phase IV (KMG-IV): sequencing the most valuable type-strain genomes for metagenomic binning, comparative biology and taxonomic classification.</title>
        <authorList>
            <person name="Goeker M."/>
        </authorList>
    </citation>
    <scope>NUCLEOTIDE SEQUENCE</scope>
    <source>
        <strain evidence="2">DSM 15523</strain>
        <strain evidence="3 5">DSM 16476</strain>
    </source>
</reference>
<evidence type="ECO:0000313" key="3">
    <source>
        <dbReference type="EMBL" id="MDQ0334762.1"/>
    </source>
</evidence>
<keyword evidence="1" id="KW-0472">Membrane</keyword>
<keyword evidence="1" id="KW-0812">Transmembrane</keyword>
<evidence type="ECO:0000313" key="4">
    <source>
        <dbReference type="Proteomes" id="UP001138672"/>
    </source>
</evidence>
<name>A0A9X0YK73_9FLAO</name>
<dbReference type="Proteomes" id="UP001138672">
    <property type="component" value="Unassembled WGS sequence"/>
</dbReference>
<gene>
    <name evidence="2" type="ORF">J2Z56_001369</name>
    <name evidence="3" type="ORF">J2Z57_001195</name>
</gene>
<dbReference type="AlphaFoldDB" id="A0A9X0YK73"/>
<evidence type="ECO:0000313" key="2">
    <source>
        <dbReference type="EMBL" id="MBP1839458.1"/>
    </source>
</evidence>
<dbReference type="RefSeq" id="WP_157486268.1">
    <property type="nucleotide sequence ID" value="NZ_JAGGJQ010000003.1"/>
</dbReference>
<evidence type="ECO:0000256" key="1">
    <source>
        <dbReference type="SAM" id="Phobius"/>
    </source>
</evidence>
<keyword evidence="1" id="KW-1133">Transmembrane helix</keyword>
<accession>A0A9X0YK73</accession>
<comment type="caution">
    <text evidence="2">The sequence shown here is derived from an EMBL/GenBank/DDBJ whole genome shotgun (WGS) entry which is preliminary data.</text>
</comment>
<dbReference type="EMBL" id="JAGGJQ010000003">
    <property type="protein sequence ID" value="MBP1839458.1"/>
    <property type="molecule type" value="Genomic_DNA"/>
</dbReference>
<proteinExistence type="predicted"/>
<keyword evidence="5" id="KW-1185">Reference proteome</keyword>
<dbReference type="EMBL" id="JAUSUU010000003">
    <property type="protein sequence ID" value="MDQ0334762.1"/>
    <property type="molecule type" value="Genomic_DNA"/>
</dbReference>
<evidence type="ECO:0000313" key="5">
    <source>
        <dbReference type="Proteomes" id="UP001231587"/>
    </source>
</evidence>
<dbReference type="Proteomes" id="UP001231587">
    <property type="component" value="Unassembled WGS sequence"/>
</dbReference>
<feature type="transmembrane region" description="Helical" evidence="1">
    <location>
        <begin position="7"/>
        <end position="26"/>
    </location>
</feature>
<organism evidence="2 4">
    <name type="scientific">Formosa algae</name>
    <dbReference type="NCBI Taxonomy" id="225843"/>
    <lineage>
        <taxon>Bacteria</taxon>
        <taxon>Pseudomonadati</taxon>
        <taxon>Bacteroidota</taxon>
        <taxon>Flavobacteriia</taxon>
        <taxon>Flavobacteriales</taxon>
        <taxon>Flavobacteriaceae</taxon>
        <taxon>Formosa</taxon>
    </lineage>
</organism>
<protein>
    <submittedName>
        <fullName evidence="2">Uncharacterized protein</fullName>
    </submittedName>
</protein>